<evidence type="ECO:0000256" key="1">
    <source>
        <dbReference type="SAM" id="SignalP"/>
    </source>
</evidence>
<accession>A0A845E284</accession>
<proteinExistence type="predicted"/>
<protein>
    <submittedName>
        <fullName evidence="2">Uncharacterized protein</fullName>
    </submittedName>
</protein>
<dbReference type="RefSeq" id="WP_160913021.1">
    <property type="nucleotide sequence ID" value="NZ_WMEZ01000002.1"/>
</dbReference>
<dbReference type="PROSITE" id="PS51257">
    <property type="entry name" value="PROKAR_LIPOPROTEIN"/>
    <property type="match status" value="1"/>
</dbReference>
<feature type="signal peptide" evidence="1">
    <location>
        <begin position="1"/>
        <end position="24"/>
    </location>
</feature>
<sequence length="122" mass="13439">MAKRTYVAMISLFLILLLSACGSAEGSKIEKLCLKLLKLIKTYKVMAVKTETDQIIKMGGQGNKGLPEDGIPIQSTIDAVHQMEPMAFHQTIESVAQITEQYYTDKGLYMTNPTGDGWVKAP</sequence>
<name>A0A845E284_9BACI</name>
<dbReference type="AlphaFoldDB" id="A0A845E284"/>
<dbReference type="OrthoDB" id="1957331at2"/>
<dbReference type="InterPro" id="IPR046720">
    <property type="entry name" value="DUF6612"/>
</dbReference>
<evidence type="ECO:0000313" key="3">
    <source>
        <dbReference type="Proteomes" id="UP000447393"/>
    </source>
</evidence>
<feature type="chain" id="PRO_5038445298" evidence="1">
    <location>
        <begin position="25"/>
        <end position="122"/>
    </location>
</feature>
<organism evidence="2 3">
    <name type="scientific">Halobacillus litoralis</name>
    <dbReference type="NCBI Taxonomy" id="45668"/>
    <lineage>
        <taxon>Bacteria</taxon>
        <taxon>Bacillati</taxon>
        <taxon>Bacillota</taxon>
        <taxon>Bacilli</taxon>
        <taxon>Bacillales</taxon>
        <taxon>Bacillaceae</taxon>
        <taxon>Halobacillus</taxon>
    </lineage>
</organism>
<comment type="caution">
    <text evidence="2">The sequence shown here is derived from an EMBL/GenBank/DDBJ whole genome shotgun (WGS) entry which is preliminary data.</text>
</comment>
<dbReference type="Proteomes" id="UP000447393">
    <property type="component" value="Unassembled WGS sequence"/>
</dbReference>
<dbReference type="EMBL" id="WMEZ01000002">
    <property type="protein sequence ID" value="MYL48972.1"/>
    <property type="molecule type" value="Genomic_DNA"/>
</dbReference>
<gene>
    <name evidence="2" type="ORF">GLV98_05725</name>
</gene>
<dbReference type="Pfam" id="PF20316">
    <property type="entry name" value="DUF6612"/>
    <property type="match status" value="1"/>
</dbReference>
<evidence type="ECO:0000313" key="2">
    <source>
        <dbReference type="EMBL" id="MYL48972.1"/>
    </source>
</evidence>
<keyword evidence="1" id="KW-0732">Signal</keyword>
<reference evidence="2 3" key="1">
    <citation type="submission" date="2019-11" db="EMBL/GenBank/DDBJ databases">
        <title>Genome sequences of 17 halophilic strains isolated from different environments.</title>
        <authorList>
            <person name="Furrow R.E."/>
        </authorList>
    </citation>
    <scope>NUCLEOTIDE SEQUENCE [LARGE SCALE GENOMIC DNA]</scope>
    <source>
        <strain evidence="2 3">22505_10_Sand</strain>
    </source>
</reference>